<dbReference type="OrthoDB" id="1739602at2"/>
<gene>
    <name evidence="2" type="ORF">HHT355_1830</name>
</gene>
<evidence type="ECO:0000313" key="2">
    <source>
        <dbReference type="EMBL" id="CRZ35030.1"/>
    </source>
</evidence>
<keyword evidence="1" id="KW-0812">Transmembrane</keyword>
<dbReference type="EMBL" id="CVTD020000018">
    <property type="protein sequence ID" value="CRZ35030.1"/>
    <property type="molecule type" value="Genomic_DNA"/>
</dbReference>
<keyword evidence="1" id="KW-1133">Transmembrane helix</keyword>
<proteinExistence type="predicted"/>
<dbReference type="AlphaFoldDB" id="A0A0H5SIZ0"/>
<feature type="transmembrane region" description="Helical" evidence="1">
    <location>
        <begin position="6"/>
        <end position="25"/>
    </location>
</feature>
<evidence type="ECO:0000256" key="1">
    <source>
        <dbReference type="SAM" id="Phobius"/>
    </source>
</evidence>
<reference evidence="2 3" key="1">
    <citation type="submission" date="2015-06" db="EMBL/GenBank/DDBJ databases">
        <authorList>
            <person name="Wibberg Daniel"/>
        </authorList>
    </citation>
    <scope>NUCLEOTIDE SEQUENCE [LARGE SCALE GENOMIC DNA]</scope>
    <source>
        <strain evidence="2 3">T3/55T</strain>
    </source>
</reference>
<sequence length="108" mass="12434">MTSVSLGWFIAGIFISAFVTLWFAGSFNELSARRKSLELIREQVEMHRKLYMQERGGENDAAALKILENKLMVYREVEKSYNSLIKKPINRIPAYILGFHPTGKEHDS</sequence>
<keyword evidence="1" id="KW-0472">Membrane</keyword>
<evidence type="ECO:0000313" key="3">
    <source>
        <dbReference type="Proteomes" id="UP000236497"/>
    </source>
</evidence>
<dbReference type="RefSeq" id="WP_103203130.1">
    <property type="nucleotide sequence ID" value="NZ_CVTD020000018.1"/>
</dbReference>
<dbReference type="Proteomes" id="UP000236497">
    <property type="component" value="Unassembled WGS sequence"/>
</dbReference>
<organism evidence="2 3">
    <name type="scientific">Herbinix hemicellulosilytica</name>
    <dbReference type="NCBI Taxonomy" id="1564487"/>
    <lineage>
        <taxon>Bacteria</taxon>
        <taxon>Bacillati</taxon>
        <taxon>Bacillota</taxon>
        <taxon>Clostridia</taxon>
        <taxon>Lachnospirales</taxon>
        <taxon>Lachnospiraceae</taxon>
        <taxon>Herbinix</taxon>
    </lineage>
</organism>
<protein>
    <submittedName>
        <fullName evidence="2">Putative membrane protein</fullName>
    </submittedName>
</protein>
<keyword evidence="3" id="KW-1185">Reference proteome</keyword>
<name>A0A0H5SIZ0_HERHM</name>
<accession>A0A0H5SIZ0</accession>